<keyword evidence="8 10" id="KW-1133">Transmembrane helix</keyword>
<evidence type="ECO:0000313" key="12">
    <source>
        <dbReference type="EMBL" id="GLR68796.1"/>
    </source>
</evidence>
<evidence type="ECO:0000256" key="6">
    <source>
        <dbReference type="ARBA" id="ARBA00022592"/>
    </source>
</evidence>
<evidence type="ECO:0000256" key="10">
    <source>
        <dbReference type="RuleBase" id="RU363043"/>
    </source>
</evidence>
<evidence type="ECO:0000256" key="2">
    <source>
        <dbReference type="ARBA" id="ARBA00007069"/>
    </source>
</evidence>
<accession>A0ABQ6A9B7</accession>
<feature type="transmembrane region" description="Helical" evidence="10">
    <location>
        <begin position="189"/>
        <end position="212"/>
    </location>
</feature>
<dbReference type="RefSeq" id="WP_284259653.1">
    <property type="nucleotide sequence ID" value="NZ_BSOS01000094.1"/>
</dbReference>
<dbReference type="Gene3D" id="1.10.3720.10">
    <property type="entry name" value="MetI-like"/>
    <property type="match status" value="1"/>
</dbReference>
<dbReference type="InterPro" id="IPR005672">
    <property type="entry name" value="Phosphate_PstA"/>
</dbReference>
<comment type="subcellular location">
    <subcellularLocation>
        <location evidence="10">Cell inner membrane</location>
        <topology evidence="10">Multi-pass membrane protein</topology>
    </subcellularLocation>
    <subcellularLocation>
        <location evidence="1">Cell membrane</location>
        <topology evidence="1">Multi-pass membrane protein</topology>
    </subcellularLocation>
</comment>
<dbReference type="InterPro" id="IPR000515">
    <property type="entry name" value="MetI-like"/>
</dbReference>
<organism evidence="12 13">
    <name type="scientific">Acidocella aquatica</name>
    <dbReference type="NCBI Taxonomy" id="1922313"/>
    <lineage>
        <taxon>Bacteria</taxon>
        <taxon>Pseudomonadati</taxon>
        <taxon>Pseudomonadota</taxon>
        <taxon>Alphaproteobacteria</taxon>
        <taxon>Acetobacterales</taxon>
        <taxon>Acidocellaceae</taxon>
        <taxon>Acidocella</taxon>
    </lineage>
</organism>
<evidence type="ECO:0000256" key="9">
    <source>
        <dbReference type="ARBA" id="ARBA00023136"/>
    </source>
</evidence>
<evidence type="ECO:0000256" key="8">
    <source>
        <dbReference type="ARBA" id="ARBA00022989"/>
    </source>
</evidence>
<proteinExistence type="inferred from homology"/>
<evidence type="ECO:0000256" key="3">
    <source>
        <dbReference type="ARBA" id="ARBA00016864"/>
    </source>
</evidence>
<dbReference type="InterPro" id="IPR051408">
    <property type="entry name" value="Phosphate_transprt_permease"/>
</dbReference>
<gene>
    <name evidence="12" type="primary">pstA2</name>
    <name evidence="12" type="ORF">GCM10010909_34780</name>
</gene>
<feature type="transmembrane region" description="Helical" evidence="10">
    <location>
        <begin position="118"/>
        <end position="139"/>
    </location>
</feature>
<dbReference type="PROSITE" id="PS50928">
    <property type="entry name" value="ABC_TM1"/>
    <property type="match status" value="1"/>
</dbReference>
<feature type="transmembrane region" description="Helical" evidence="10">
    <location>
        <begin position="260"/>
        <end position="284"/>
    </location>
</feature>
<evidence type="ECO:0000313" key="13">
    <source>
        <dbReference type="Proteomes" id="UP001156641"/>
    </source>
</evidence>
<dbReference type="Pfam" id="PF00528">
    <property type="entry name" value="BPD_transp_1"/>
    <property type="match status" value="1"/>
</dbReference>
<keyword evidence="7 10" id="KW-0812">Transmembrane</keyword>
<dbReference type="PANTHER" id="PTHR42922">
    <property type="entry name" value="PHOSPHATE TRANSPORT SYSTEM PERMEASE PROTEIN PSTA"/>
    <property type="match status" value="1"/>
</dbReference>
<keyword evidence="9 10" id="KW-0472">Membrane</keyword>
<keyword evidence="13" id="KW-1185">Reference proteome</keyword>
<reference evidence="13" key="1">
    <citation type="journal article" date="2019" name="Int. J. Syst. Evol. Microbiol.">
        <title>The Global Catalogue of Microorganisms (GCM) 10K type strain sequencing project: providing services to taxonomists for standard genome sequencing and annotation.</title>
        <authorList>
            <consortium name="The Broad Institute Genomics Platform"/>
            <consortium name="The Broad Institute Genome Sequencing Center for Infectious Disease"/>
            <person name="Wu L."/>
            <person name="Ma J."/>
        </authorList>
    </citation>
    <scope>NUCLEOTIDE SEQUENCE [LARGE SCALE GENOMIC DNA]</scope>
    <source>
        <strain evidence="13">NBRC 112502</strain>
    </source>
</reference>
<comment type="similarity">
    <text evidence="2 10">Belongs to the binding-protein-dependent transport system permease family. CysTW subfamily.</text>
</comment>
<evidence type="ECO:0000259" key="11">
    <source>
        <dbReference type="PROSITE" id="PS50928"/>
    </source>
</evidence>
<evidence type="ECO:0000256" key="4">
    <source>
        <dbReference type="ARBA" id="ARBA00022448"/>
    </source>
</evidence>
<evidence type="ECO:0000256" key="7">
    <source>
        <dbReference type="ARBA" id="ARBA00022692"/>
    </source>
</evidence>
<dbReference type="InterPro" id="IPR035906">
    <property type="entry name" value="MetI-like_sf"/>
</dbReference>
<feature type="transmembrane region" description="Helical" evidence="10">
    <location>
        <begin position="79"/>
        <end position="98"/>
    </location>
</feature>
<keyword evidence="5 10" id="KW-1003">Cell membrane</keyword>
<feature type="transmembrane region" description="Helical" evidence="10">
    <location>
        <begin position="145"/>
        <end position="168"/>
    </location>
</feature>
<keyword evidence="4" id="KW-0813">Transport</keyword>
<dbReference type="PANTHER" id="PTHR42922:SF1">
    <property type="entry name" value="PHOSPHATE TRANSPORT SYSTEM PERMEASE PROTEIN PSTA"/>
    <property type="match status" value="1"/>
</dbReference>
<protein>
    <recommendedName>
        <fullName evidence="3 10">Phosphate transport system permease protein PstA</fullName>
    </recommendedName>
</protein>
<dbReference type="Proteomes" id="UP001156641">
    <property type="component" value="Unassembled WGS sequence"/>
</dbReference>
<dbReference type="EMBL" id="BSOS01000094">
    <property type="protein sequence ID" value="GLR68796.1"/>
    <property type="molecule type" value="Genomic_DNA"/>
</dbReference>
<sequence length="290" mass="30523">MSATANSPPQRSTQEIRRVITGNIGWVACGIALLLVIAPLIDIVGVVAYNGFSAFSLKLFTTSTKGAGGGLLNAIEGTILITICAMVIAVPIGVGAGIHLSEYGKNKLGSTIRFLSDVLTGTPSIVLGYFSYIVFVIALGWGFSLLAAAITIAILIVPYLARITELALQQVPNTMREAGFALGASEPTVVFKIILPGAASGVVTGALLALAISVGETAPLIYTAGWTNFVWHGRFTHEPVSYLTYVIWTFIDQPDAQSHALAFAAALLVMLVVLAINVGVRLLVRRTKLV</sequence>
<dbReference type="CDD" id="cd06261">
    <property type="entry name" value="TM_PBP2"/>
    <property type="match status" value="1"/>
</dbReference>
<dbReference type="SUPFAM" id="SSF161098">
    <property type="entry name" value="MetI-like"/>
    <property type="match status" value="1"/>
</dbReference>
<feature type="domain" description="ABC transmembrane type-1" evidence="11">
    <location>
        <begin position="75"/>
        <end position="280"/>
    </location>
</feature>
<name>A0ABQ6A9B7_9PROT</name>
<evidence type="ECO:0000256" key="1">
    <source>
        <dbReference type="ARBA" id="ARBA00004651"/>
    </source>
</evidence>
<comment type="caution">
    <text evidence="12">The sequence shown here is derived from an EMBL/GenBank/DDBJ whole genome shotgun (WGS) entry which is preliminary data.</text>
</comment>
<feature type="transmembrane region" description="Helical" evidence="10">
    <location>
        <begin position="24"/>
        <end position="49"/>
    </location>
</feature>
<keyword evidence="6" id="KW-0592">Phosphate transport</keyword>
<evidence type="ECO:0000256" key="5">
    <source>
        <dbReference type="ARBA" id="ARBA00022475"/>
    </source>
</evidence>
<dbReference type="NCBIfam" id="TIGR00974">
    <property type="entry name" value="3a0107s02c"/>
    <property type="match status" value="1"/>
</dbReference>